<protein>
    <recommendedName>
        <fullName evidence="11">Acyl-[acyl-carrier-protein] hydrolase</fullName>
        <ecNumber evidence="11">3.1.2.-</ecNumber>
    </recommendedName>
</protein>
<feature type="region of interest" description="Disordered" evidence="12">
    <location>
        <begin position="10"/>
        <end position="31"/>
    </location>
</feature>
<dbReference type="Pfam" id="PF20791">
    <property type="entry name" value="Acyl-ACP_TE_C"/>
    <property type="match status" value="1"/>
</dbReference>
<dbReference type="Gene3D" id="3.10.129.10">
    <property type="entry name" value="Hotdog Thioesterase"/>
    <property type="match status" value="1"/>
</dbReference>
<comment type="function">
    <text evidence="11">Plays an essential role in chain termination during de novo fatty acid synthesis.</text>
</comment>
<evidence type="ECO:0000256" key="12">
    <source>
        <dbReference type="SAM" id="MobiDB-lite"/>
    </source>
</evidence>
<dbReference type="GO" id="GO:0009507">
    <property type="term" value="C:chloroplast"/>
    <property type="evidence" value="ECO:0007669"/>
    <property type="project" value="UniProtKB-SubCell"/>
</dbReference>
<dbReference type="EMBL" id="JAKUCV010004427">
    <property type="protein sequence ID" value="KAJ4835415.1"/>
    <property type="molecule type" value="Genomic_DNA"/>
</dbReference>
<evidence type="ECO:0000259" key="14">
    <source>
        <dbReference type="Pfam" id="PF20791"/>
    </source>
</evidence>
<evidence type="ECO:0000256" key="11">
    <source>
        <dbReference type="RuleBase" id="RU363096"/>
    </source>
</evidence>
<dbReference type="Pfam" id="PF01643">
    <property type="entry name" value="Acyl-ACP_TE"/>
    <property type="match status" value="1"/>
</dbReference>
<evidence type="ECO:0000256" key="9">
    <source>
        <dbReference type="ARBA" id="ARBA00023098"/>
    </source>
</evidence>
<evidence type="ECO:0000256" key="3">
    <source>
        <dbReference type="ARBA" id="ARBA00022516"/>
    </source>
</evidence>
<keyword evidence="6 11" id="KW-0378">Hydrolase</keyword>
<dbReference type="InterPro" id="IPR049427">
    <property type="entry name" value="Acyl-ACP_TE_C"/>
</dbReference>
<evidence type="ECO:0000256" key="6">
    <source>
        <dbReference type="ARBA" id="ARBA00022801"/>
    </source>
</evidence>
<dbReference type="SUPFAM" id="SSF54637">
    <property type="entry name" value="Thioesterase/thiol ester dehydrase-isomerase"/>
    <property type="match status" value="2"/>
</dbReference>
<evidence type="ECO:0000256" key="2">
    <source>
        <dbReference type="ARBA" id="ARBA00006500"/>
    </source>
</evidence>
<reference evidence="15" key="2">
    <citation type="journal article" date="2023" name="Plants (Basel)">
        <title>Annotation of the Turnera subulata (Passifloraceae) Draft Genome Reveals the S-Locus Evolved after the Divergence of Turneroideae from Passifloroideae in a Stepwise Manner.</title>
        <authorList>
            <person name="Henning P.M."/>
            <person name="Roalson E.H."/>
            <person name="Mir W."/>
            <person name="McCubbin A.G."/>
            <person name="Shore J.S."/>
        </authorList>
    </citation>
    <scope>NUCLEOTIDE SEQUENCE</scope>
    <source>
        <strain evidence="15">F60SS</strain>
    </source>
</reference>
<evidence type="ECO:0000256" key="8">
    <source>
        <dbReference type="ARBA" id="ARBA00022946"/>
    </source>
</evidence>
<dbReference type="PANTHER" id="PTHR31727">
    <property type="entry name" value="OLEOYL-ACYL CARRIER PROTEIN THIOESTERASE 1, CHLOROPLASTIC"/>
    <property type="match status" value="1"/>
</dbReference>
<dbReference type="EC" id="3.1.2.-" evidence="11"/>
<evidence type="ECO:0000256" key="7">
    <source>
        <dbReference type="ARBA" id="ARBA00022832"/>
    </source>
</evidence>
<gene>
    <name evidence="15" type="ORF">Tsubulata_025721</name>
</gene>
<proteinExistence type="inferred from homology"/>
<dbReference type="AlphaFoldDB" id="A0A9Q0FRP1"/>
<evidence type="ECO:0000256" key="5">
    <source>
        <dbReference type="ARBA" id="ARBA00022640"/>
    </source>
</evidence>
<evidence type="ECO:0000313" key="15">
    <source>
        <dbReference type="EMBL" id="KAJ4835415.1"/>
    </source>
</evidence>
<accession>A0A9Q0FRP1</accession>
<name>A0A9Q0FRP1_9ROSI</name>
<evidence type="ECO:0000256" key="1">
    <source>
        <dbReference type="ARBA" id="ARBA00004229"/>
    </source>
</evidence>
<dbReference type="GO" id="GO:0016297">
    <property type="term" value="F:fatty acyl-[ACP] hydrolase activity"/>
    <property type="evidence" value="ECO:0007669"/>
    <property type="project" value="InterPro"/>
</dbReference>
<feature type="domain" description="Acyl-ACP thioesterase N-terminal hotdog" evidence="13">
    <location>
        <begin position="145"/>
        <end position="279"/>
    </location>
</feature>
<keyword evidence="16" id="KW-1185">Reference proteome</keyword>
<keyword evidence="4 11" id="KW-0150">Chloroplast</keyword>
<reference evidence="15" key="1">
    <citation type="submission" date="2022-02" db="EMBL/GenBank/DDBJ databases">
        <authorList>
            <person name="Henning P.M."/>
            <person name="McCubbin A.G."/>
            <person name="Shore J.S."/>
        </authorList>
    </citation>
    <scope>NUCLEOTIDE SEQUENCE</scope>
    <source>
        <strain evidence="15">F60SS</strain>
        <tissue evidence="15">Leaves</tissue>
    </source>
</reference>
<organism evidence="15 16">
    <name type="scientific">Turnera subulata</name>
    <dbReference type="NCBI Taxonomy" id="218843"/>
    <lineage>
        <taxon>Eukaryota</taxon>
        <taxon>Viridiplantae</taxon>
        <taxon>Streptophyta</taxon>
        <taxon>Embryophyta</taxon>
        <taxon>Tracheophyta</taxon>
        <taxon>Spermatophyta</taxon>
        <taxon>Magnoliopsida</taxon>
        <taxon>eudicotyledons</taxon>
        <taxon>Gunneridae</taxon>
        <taxon>Pentapetalae</taxon>
        <taxon>rosids</taxon>
        <taxon>fabids</taxon>
        <taxon>Malpighiales</taxon>
        <taxon>Passifloraceae</taxon>
        <taxon>Turnera</taxon>
    </lineage>
</organism>
<keyword evidence="8" id="KW-0809">Transit peptide</keyword>
<keyword evidence="10 11" id="KW-0275">Fatty acid biosynthesis</keyword>
<feature type="domain" description="Acyl-ACP thioesterase-like C-terminal" evidence="14">
    <location>
        <begin position="309"/>
        <end position="409"/>
    </location>
</feature>
<comment type="similarity">
    <text evidence="2 11">Belongs to the acyl-ACP thioesterase family.</text>
</comment>
<keyword evidence="5 11" id="KW-0934">Plastid</keyword>
<evidence type="ECO:0000259" key="13">
    <source>
        <dbReference type="Pfam" id="PF01643"/>
    </source>
</evidence>
<dbReference type="InterPro" id="IPR002864">
    <property type="entry name" value="Acyl-ACP_thioesterase_NHD"/>
</dbReference>
<sequence length="491" mass="55287">MSCGRVIPMNLSSASTHLPSPPSSAPSRRNKATFWRGTSKKPIYAISNVMSVTVPSKEHERKLLEYASGKTFLYWRSGRSSSSLVPVGKVAYQYQQHPLRNNMIASQYNTGLTTSGTNEKLKMNKREAEQFDAISTGRLVQDGFVYRENILVRSFDVGGDSNMSPIALMNHLQDTALNHARMIGLLSDGFGSTPEMSKRDLIWVVCSLDMQIDRYPSWGDVFQVDTCMYPSGKNGLGRDWILTDANTNQTLASATSVFAIMNKKTRNLSKMTEEIREEIKPFSINCDPVLRMDSRKIPRLEVDTASYVCTGLKPGWNDVDVNDHVSFVKYMDWIIEGIPSSFMGEHELLAMSLKYRKESYRNSSLQSLSKMVRNNSDDHSVDDDLVVEFVHLLCPEDGTEIMRGSTLWKPKDASKQKKPEGSILGNQNMKASRRSLMSPGMFLLPMKSSKFTRLCQQQMVDSLMAVCKIIICLICMSFCVEKLCNAKFEPK</sequence>
<keyword evidence="7 11" id="KW-0276">Fatty acid metabolism</keyword>
<keyword evidence="3 11" id="KW-0444">Lipid biosynthesis</keyword>
<comment type="subcellular location">
    <subcellularLocation>
        <location evidence="1 11">Plastid</location>
        <location evidence="1 11">Chloroplast</location>
    </subcellularLocation>
</comment>
<comment type="caution">
    <text evidence="15">The sequence shown here is derived from an EMBL/GenBank/DDBJ whole genome shotgun (WGS) entry which is preliminary data.</text>
</comment>
<keyword evidence="9 11" id="KW-0443">Lipid metabolism</keyword>
<dbReference type="GO" id="GO:0000036">
    <property type="term" value="F:acyl carrier activity"/>
    <property type="evidence" value="ECO:0007669"/>
    <property type="project" value="TreeGrafter"/>
</dbReference>
<dbReference type="Proteomes" id="UP001141552">
    <property type="component" value="Unassembled WGS sequence"/>
</dbReference>
<dbReference type="InterPro" id="IPR029069">
    <property type="entry name" value="HotDog_dom_sf"/>
</dbReference>
<dbReference type="CDD" id="cd00586">
    <property type="entry name" value="4HBT"/>
    <property type="match status" value="1"/>
</dbReference>
<evidence type="ECO:0000313" key="16">
    <source>
        <dbReference type="Proteomes" id="UP001141552"/>
    </source>
</evidence>
<evidence type="ECO:0000256" key="4">
    <source>
        <dbReference type="ARBA" id="ARBA00022528"/>
    </source>
</evidence>
<evidence type="ECO:0000256" key="10">
    <source>
        <dbReference type="ARBA" id="ARBA00023160"/>
    </source>
</evidence>
<dbReference type="InterPro" id="IPR045023">
    <property type="entry name" value="FATA/B"/>
</dbReference>
<dbReference type="PANTHER" id="PTHR31727:SF11">
    <property type="entry name" value="ACYL-[ACYL-CARRIER-PROTEIN] HYDROLASE"/>
    <property type="match status" value="1"/>
</dbReference>